<keyword evidence="3" id="KW-1185">Reference proteome</keyword>
<gene>
    <name evidence="2" type="primary">mshA_1</name>
    <name evidence="2" type="ORF">Pan189_03420</name>
</gene>
<dbReference type="AlphaFoldDB" id="A0A517QWL9"/>
<keyword evidence="2" id="KW-0808">Transferase</keyword>
<protein>
    <submittedName>
        <fullName evidence="2">D-inositol-3-phosphate glycosyltransferase</fullName>
        <ecNumber evidence="2">2.4.1.250</ecNumber>
    </submittedName>
</protein>
<dbReference type="PANTHER" id="PTHR12526">
    <property type="entry name" value="GLYCOSYLTRANSFERASE"/>
    <property type="match status" value="1"/>
</dbReference>
<keyword evidence="2" id="KW-0328">Glycosyltransferase</keyword>
<dbReference type="RefSeq" id="WP_145362234.1">
    <property type="nucleotide sequence ID" value="NZ_CP036268.1"/>
</dbReference>
<evidence type="ECO:0000313" key="3">
    <source>
        <dbReference type="Proteomes" id="UP000317318"/>
    </source>
</evidence>
<dbReference type="PANTHER" id="PTHR12526:SF635">
    <property type="entry name" value="GLYCOSYL TRANSFERASE GROUP 1"/>
    <property type="match status" value="1"/>
</dbReference>
<dbReference type="Proteomes" id="UP000317318">
    <property type="component" value="Chromosome"/>
</dbReference>
<accession>A0A517QWL9</accession>
<dbReference type="GO" id="GO:0102710">
    <property type="term" value="F:D-inositol-3-phosphate glycosyltransferase activity"/>
    <property type="evidence" value="ECO:0007669"/>
    <property type="project" value="UniProtKB-EC"/>
</dbReference>
<dbReference type="CDD" id="cd03801">
    <property type="entry name" value="GT4_PimA-like"/>
    <property type="match status" value="1"/>
</dbReference>
<evidence type="ECO:0000313" key="2">
    <source>
        <dbReference type="EMBL" id="QDT35987.1"/>
    </source>
</evidence>
<dbReference type="KEGG" id="svp:Pan189_03420"/>
<dbReference type="OrthoDB" id="9802525at2"/>
<organism evidence="2 3">
    <name type="scientific">Stratiformator vulcanicus</name>
    <dbReference type="NCBI Taxonomy" id="2527980"/>
    <lineage>
        <taxon>Bacteria</taxon>
        <taxon>Pseudomonadati</taxon>
        <taxon>Planctomycetota</taxon>
        <taxon>Planctomycetia</taxon>
        <taxon>Planctomycetales</taxon>
        <taxon>Planctomycetaceae</taxon>
        <taxon>Stratiformator</taxon>
    </lineage>
</organism>
<sequence length="343" mass="39468">MKIALCSTVVPFIKGGGRNIVEWLEQTLLTYGHEVDRVYIPEIDRPDLIFQQMMAFRWLDLSAADRIVCFRPQSHLIPHDHKILWFIHHIREFYDLWGGGYSFPVDAHHEAIRHELHRVDTKAISEAKAVFTNSQVVSDRLERFNDVPSEVLYPPVFQPERFRCDDHNDSVAYICRVEHHKRQHLLIDAMRYTTSPVRLHILGASINQGHPEWLKNRIKNAGIQEKVTYDSRWISEKEKADVLANCLAAAYLPLDEDSYGYPSVEASHAEKALLTTTDAGGVTELVEDNYNGIVSESTPEALAEALDRLYYDRQQTVVMGRNAKERLSQLNISWDHVVERLVA</sequence>
<reference evidence="2 3" key="1">
    <citation type="submission" date="2019-02" db="EMBL/GenBank/DDBJ databases">
        <title>Deep-cultivation of Planctomycetes and their phenomic and genomic characterization uncovers novel biology.</title>
        <authorList>
            <person name="Wiegand S."/>
            <person name="Jogler M."/>
            <person name="Boedeker C."/>
            <person name="Pinto D."/>
            <person name="Vollmers J."/>
            <person name="Rivas-Marin E."/>
            <person name="Kohn T."/>
            <person name="Peeters S.H."/>
            <person name="Heuer A."/>
            <person name="Rast P."/>
            <person name="Oberbeckmann S."/>
            <person name="Bunk B."/>
            <person name="Jeske O."/>
            <person name="Meyerdierks A."/>
            <person name="Storesund J.E."/>
            <person name="Kallscheuer N."/>
            <person name="Luecker S."/>
            <person name="Lage O.M."/>
            <person name="Pohl T."/>
            <person name="Merkel B.J."/>
            <person name="Hornburger P."/>
            <person name="Mueller R.-W."/>
            <person name="Bruemmer F."/>
            <person name="Labrenz M."/>
            <person name="Spormann A.M."/>
            <person name="Op den Camp H."/>
            <person name="Overmann J."/>
            <person name="Amann R."/>
            <person name="Jetten M.S.M."/>
            <person name="Mascher T."/>
            <person name="Medema M.H."/>
            <person name="Devos D.P."/>
            <person name="Kaster A.-K."/>
            <person name="Ovreas L."/>
            <person name="Rohde M."/>
            <person name="Galperin M.Y."/>
            <person name="Jogler C."/>
        </authorList>
    </citation>
    <scope>NUCLEOTIDE SEQUENCE [LARGE SCALE GENOMIC DNA]</scope>
    <source>
        <strain evidence="2 3">Pan189</strain>
    </source>
</reference>
<dbReference type="EC" id="2.4.1.250" evidence="2"/>
<proteinExistence type="predicted"/>
<dbReference type="SUPFAM" id="SSF53756">
    <property type="entry name" value="UDP-Glycosyltransferase/glycogen phosphorylase"/>
    <property type="match status" value="1"/>
</dbReference>
<dbReference type="Pfam" id="PF00534">
    <property type="entry name" value="Glycos_transf_1"/>
    <property type="match status" value="1"/>
</dbReference>
<dbReference type="Gene3D" id="3.40.50.2000">
    <property type="entry name" value="Glycogen Phosphorylase B"/>
    <property type="match status" value="1"/>
</dbReference>
<evidence type="ECO:0000259" key="1">
    <source>
        <dbReference type="Pfam" id="PF00534"/>
    </source>
</evidence>
<name>A0A517QWL9_9PLAN</name>
<dbReference type="EMBL" id="CP036268">
    <property type="protein sequence ID" value="QDT35987.1"/>
    <property type="molecule type" value="Genomic_DNA"/>
</dbReference>
<feature type="domain" description="Glycosyl transferase family 1" evidence="1">
    <location>
        <begin position="169"/>
        <end position="326"/>
    </location>
</feature>
<dbReference type="InterPro" id="IPR001296">
    <property type="entry name" value="Glyco_trans_1"/>
</dbReference>